<keyword evidence="6" id="KW-1185">Reference proteome</keyword>
<dbReference type="SUPFAM" id="SSF56281">
    <property type="entry name" value="Metallo-hydrolase/oxidoreductase"/>
    <property type="match status" value="1"/>
</dbReference>
<reference evidence="5 6" key="1">
    <citation type="journal article" date="2014" name="Int. J. Syst. Evol. Microbiol.">
        <title>Complete genome sequence of Corynebacterium casei LMG S-19264T (=DSM 44701T), isolated from a smear-ripened cheese.</title>
        <authorList>
            <consortium name="US DOE Joint Genome Institute (JGI-PGF)"/>
            <person name="Walter F."/>
            <person name="Albersmeier A."/>
            <person name="Kalinowski J."/>
            <person name="Ruckert C."/>
        </authorList>
    </citation>
    <scope>NUCLEOTIDE SEQUENCE [LARGE SCALE GENOMIC DNA]</scope>
    <source>
        <strain evidence="5 6">CGMCC 1.15286</strain>
    </source>
</reference>
<comment type="function">
    <text evidence="2">Counteracts the endogenous Pycsar antiviral defense system. Phosphodiesterase that enables metal-dependent hydrolysis of host cyclic nucleotide Pycsar defense signals such as cCMP and cUMP.</text>
</comment>
<evidence type="ECO:0000256" key="1">
    <source>
        <dbReference type="ARBA" id="ARBA00034221"/>
    </source>
</evidence>
<accession>A0A917M6F3</accession>
<evidence type="ECO:0000259" key="4">
    <source>
        <dbReference type="Pfam" id="PF00753"/>
    </source>
</evidence>
<protein>
    <recommendedName>
        <fullName evidence="4">Metallo-beta-lactamase domain-containing protein</fullName>
    </recommendedName>
</protein>
<dbReference type="InterPro" id="IPR036866">
    <property type="entry name" value="RibonucZ/Hydroxyglut_hydro"/>
</dbReference>
<feature type="domain" description="Metallo-beta-lactamase" evidence="4">
    <location>
        <begin position="26"/>
        <end position="98"/>
    </location>
</feature>
<dbReference type="InterPro" id="IPR052159">
    <property type="entry name" value="Competence_DNA_uptake"/>
</dbReference>
<dbReference type="InterPro" id="IPR001279">
    <property type="entry name" value="Metallo-B-lactamas"/>
</dbReference>
<dbReference type="EMBL" id="BMHY01000010">
    <property type="protein sequence ID" value="GGG81926.1"/>
    <property type="molecule type" value="Genomic_DNA"/>
</dbReference>
<evidence type="ECO:0000256" key="2">
    <source>
        <dbReference type="ARBA" id="ARBA00034301"/>
    </source>
</evidence>
<proteinExistence type="predicted"/>
<dbReference type="PANTHER" id="PTHR30619">
    <property type="entry name" value="DNA INTERNALIZATION/COMPETENCE PROTEIN COMEC/REC2"/>
    <property type="match status" value="1"/>
</dbReference>
<gene>
    <name evidence="5" type="ORF">GCM10010918_44070</name>
</gene>
<comment type="catalytic activity">
    <reaction evidence="3">
        <text>3',5'-cyclic UMP + H2O = UMP + H(+)</text>
        <dbReference type="Rhea" id="RHEA:70575"/>
        <dbReference type="ChEBI" id="CHEBI:15377"/>
        <dbReference type="ChEBI" id="CHEBI:15378"/>
        <dbReference type="ChEBI" id="CHEBI:57865"/>
        <dbReference type="ChEBI" id="CHEBI:184387"/>
    </reaction>
    <physiologicalReaction direction="left-to-right" evidence="3">
        <dbReference type="Rhea" id="RHEA:70576"/>
    </physiologicalReaction>
</comment>
<evidence type="ECO:0000313" key="5">
    <source>
        <dbReference type="EMBL" id="GGG81926.1"/>
    </source>
</evidence>
<sequence>MTCVIDFLNVGFGEATIIQYTYGDRSFCLVVDGGDVHATASANSRRCSLAQYIQEHHIEKIDVLVITHFHRDHIGGVYDILGHVPIGKIKIHLMLPEFILESGVLNDSTPMLASLSLYIQILNRAKELNIPIDRIEEPAAFYEQELTYKLLMPDRSKLEQLKLQLNDLDMSCLEEQLEPLNQIDRMLNSTAMAVLISYKGESIALITSDVALDFWEPYREEIENIAVVQAPHHGDRHQISGEWLSSINPQAVIVSADDEGTYQLPHKEIEAMIAEHSKAKLYYTEAAATTHRILRVDAEQCRVEFIQ</sequence>
<name>A0A917M6F3_9BACL</name>
<dbReference type="PANTHER" id="PTHR30619:SF1">
    <property type="entry name" value="RECOMBINATION PROTEIN 2"/>
    <property type="match status" value="1"/>
</dbReference>
<evidence type="ECO:0000313" key="6">
    <source>
        <dbReference type="Proteomes" id="UP000600247"/>
    </source>
</evidence>
<dbReference type="AlphaFoldDB" id="A0A917M6F3"/>
<dbReference type="Pfam" id="PF00753">
    <property type="entry name" value="Lactamase_B"/>
    <property type="match status" value="1"/>
</dbReference>
<dbReference type="RefSeq" id="WP_188891453.1">
    <property type="nucleotide sequence ID" value="NZ_BMHY01000010.1"/>
</dbReference>
<dbReference type="Gene3D" id="3.60.15.10">
    <property type="entry name" value="Ribonuclease Z/Hydroxyacylglutathione hydrolase-like"/>
    <property type="match status" value="1"/>
</dbReference>
<comment type="catalytic activity">
    <reaction evidence="1">
        <text>3',5'-cyclic CMP + H2O = CMP + H(+)</text>
        <dbReference type="Rhea" id="RHEA:72675"/>
        <dbReference type="ChEBI" id="CHEBI:15377"/>
        <dbReference type="ChEBI" id="CHEBI:15378"/>
        <dbReference type="ChEBI" id="CHEBI:58003"/>
        <dbReference type="ChEBI" id="CHEBI:60377"/>
    </reaction>
    <physiologicalReaction direction="left-to-right" evidence="1">
        <dbReference type="Rhea" id="RHEA:72676"/>
    </physiologicalReaction>
</comment>
<organism evidence="5 6">
    <name type="scientific">Paenibacillus radicis</name>
    <name type="common">ex Gao et al. 2016</name>
    <dbReference type="NCBI Taxonomy" id="1737354"/>
    <lineage>
        <taxon>Bacteria</taxon>
        <taxon>Bacillati</taxon>
        <taxon>Bacillota</taxon>
        <taxon>Bacilli</taxon>
        <taxon>Bacillales</taxon>
        <taxon>Paenibacillaceae</taxon>
        <taxon>Paenibacillus</taxon>
    </lineage>
</organism>
<comment type="caution">
    <text evidence="5">The sequence shown here is derived from an EMBL/GenBank/DDBJ whole genome shotgun (WGS) entry which is preliminary data.</text>
</comment>
<evidence type="ECO:0000256" key="3">
    <source>
        <dbReference type="ARBA" id="ARBA00048505"/>
    </source>
</evidence>
<dbReference type="Proteomes" id="UP000600247">
    <property type="component" value="Unassembled WGS sequence"/>
</dbReference>